<organism evidence="1 2">
    <name type="scientific">Sphingobacterium yanglingense</name>
    <dbReference type="NCBI Taxonomy" id="1437280"/>
    <lineage>
        <taxon>Bacteria</taxon>
        <taxon>Pseudomonadati</taxon>
        <taxon>Bacteroidota</taxon>
        <taxon>Sphingobacteriia</taxon>
        <taxon>Sphingobacteriales</taxon>
        <taxon>Sphingobacteriaceae</taxon>
        <taxon>Sphingobacterium</taxon>
    </lineage>
</organism>
<dbReference type="Proteomes" id="UP000295292">
    <property type="component" value="Unassembled WGS sequence"/>
</dbReference>
<reference evidence="1 2" key="1">
    <citation type="submission" date="2019-03" db="EMBL/GenBank/DDBJ databases">
        <title>Genomic Encyclopedia of Archaeal and Bacterial Type Strains, Phase II (KMG-II): from individual species to whole genera.</title>
        <authorList>
            <person name="Goeker M."/>
        </authorList>
    </citation>
    <scope>NUCLEOTIDE SEQUENCE [LARGE SCALE GENOMIC DNA]</scope>
    <source>
        <strain evidence="1 2">DSM 28353</strain>
    </source>
</reference>
<protein>
    <submittedName>
        <fullName evidence="1">Uncharacterized protein</fullName>
    </submittedName>
</protein>
<evidence type="ECO:0000313" key="1">
    <source>
        <dbReference type="EMBL" id="TDQ79192.1"/>
    </source>
</evidence>
<comment type="caution">
    <text evidence="1">The sequence shown here is derived from an EMBL/GenBank/DDBJ whole genome shotgun (WGS) entry which is preliminary data.</text>
</comment>
<keyword evidence="2" id="KW-1185">Reference proteome</keyword>
<sequence length="81" mass="9516">MFDDTGFAIFLQNYPFGSFVYQLERIYGIPFINRKNIDKSVCMSLPIDFQNAERLQFAFEGQGLKLKKENRKIKVLVIYKA</sequence>
<gene>
    <name evidence="1" type="ORF">CLV99_0624</name>
</gene>
<proteinExistence type="predicted"/>
<evidence type="ECO:0000313" key="2">
    <source>
        <dbReference type="Proteomes" id="UP000295292"/>
    </source>
</evidence>
<accession>A0A4R6WKF2</accession>
<name>A0A4R6WKF2_9SPHI</name>
<dbReference type="EMBL" id="SNYV01000011">
    <property type="protein sequence ID" value="TDQ79192.1"/>
    <property type="molecule type" value="Genomic_DNA"/>
</dbReference>
<dbReference type="AlphaFoldDB" id="A0A4R6WKF2"/>